<name>A0AAW1IYS8_POPJA</name>
<comment type="caution">
    <text evidence="1">The sequence shown here is derived from an EMBL/GenBank/DDBJ whole genome shotgun (WGS) entry which is preliminary data.</text>
</comment>
<protein>
    <submittedName>
        <fullName evidence="1">Uncharacterized protein</fullName>
    </submittedName>
</protein>
<evidence type="ECO:0000313" key="1">
    <source>
        <dbReference type="EMBL" id="KAK9695356.1"/>
    </source>
</evidence>
<proteinExistence type="predicted"/>
<accession>A0AAW1IYS8</accession>
<reference evidence="1 2" key="1">
    <citation type="journal article" date="2024" name="BMC Genomics">
        <title>De novo assembly and annotation of Popillia japonica's genome with initial clues to its potential as an invasive pest.</title>
        <authorList>
            <person name="Cucini C."/>
            <person name="Boschi S."/>
            <person name="Funari R."/>
            <person name="Cardaioli E."/>
            <person name="Iannotti N."/>
            <person name="Marturano G."/>
            <person name="Paoli F."/>
            <person name="Bruttini M."/>
            <person name="Carapelli A."/>
            <person name="Frati F."/>
            <person name="Nardi F."/>
        </authorList>
    </citation>
    <scope>NUCLEOTIDE SEQUENCE [LARGE SCALE GENOMIC DNA]</scope>
    <source>
        <strain evidence="1">DMR45628</strain>
    </source>
</reference>
<organism evidence="1 2">
    <name type="scientific">Popillia japonica</name>
    <name type="common">Japanese beetle</name>
    <dbReference type="NCBI Taxonomy" id="7064"/>
    <lineage>
        <taxon>Eukaryota</taxon>
        <taxon>Metazoa</taxon>
        <taxon>Ecdysozoa</taxon>
        <taxon>Arthropoda</taxon>
        <taxon>Hexapoda</taxon>
        <taxon>Insecta</taxon>
        <taxon>Pterygota</taxon>
        <taxon>Neoptera</taxon>
        <taxon>Endopterygota</taxon>
        <taxon>Coleoptera</taxon>
        <taxon>Polyphaga</taxon>
        <taxon>Scarabaeiformia</taxon>
        <taxon>Scarabaeidae</taxon>
        <taxon>Rutelinae</taxon>
        <taxon>Popillia</taxon>
    </lineage>
</organism>
<gene>
    <name evidence="1" type="ORF">QE152_g32628</name>
</gene>
<evidence type="ECO:0000313" key="2">
    <source>
        <dbReference type="Proteomes" id="UP001458880"/>
    </source>
</evidence>
<dbReference type="EMBL" id="JASPKY010000484">
    <property type="protein sequence ID" value="KAK9695356.1"/>
    <property type="molecule type" value="Genomic_DNA"/>
</dbReference>
<dbReference type="AlphaFoldDB" id="A0AAW1IYS8"/>
<dbReference type="Proteomes" id="UP001458880">
    <property type="component" value="Unassembled WGS sequence"/>
</dbReference>
<sequence length="100" mass="11673">MVTAVNTYASPVLMYSFGIIDWTATELDDINRLVRVTFTKHKAHHPRGADYYQQLHDLRDFFQAKSQTSNIHRAVNDTDDRITPLNLKDQHVNFKEKIVE</sequence>
<keyword evidence="2" id="KW-1185">Reference proteome</keyword>